<keyword evidence="7" id="KW-0326">Glycosidase</keyword>
<reference evidence="10 11" key="1">
    <citation type="submission" date="2017-12" db="EMBL/GenBank/DDBJ databases">
        <title>Phylogenetic diversity of female urinary microbiome.</title>
        <authorList>
            <person name="Thomas-White K."/>
            <person name="Wolfe A.J."/>
        </authorList>
    </citation>
    <scope>NUCLEOTIDE SEQUENCE [LARGE SCALE GENOMIC DNA]</scope>
    <source>
        <strain evidence="10 11">UMB0402</strain>
    </source>
</reference>
<dbReference type="Pfam" id="PF02973">
    <property type="entry name" value="Sialidase"/>
    <property type="match status" value="1"/>
</dbReference>
<dbReference type="SUPFAM" id="SSF50939">
    <property type="entry name" value="Sialidases"/>
    <property type="match status" value="1"/>
</dbReference>
<accession>A0A2I1IR10</accession>
<dbReference type="PANTHER" id="PTHR10628">
    <property type="entry name" value="SIALIDASE"/>
    <property type="match status" value="1"/>
</dbReference>
<dbReference type="Pfam" id="PF13088">
    <property type="entry name" value="BNR_2"/>
    <property type="match status" value="1"/>
</dbReference>
<keyword evidence="5" id="KW-0677">Repeat</keyword>
<dbReference type="Gene3D" id="2.40.220.10">
    <property type="entry name" value="Intramolecular Trans-sialidase, Domain 3"/>
    <property type="match status" value="1"/>
</dbReference>
<dbReference type="GO" id="GO:0005737">
    <property type="term" value="C:cytoplasm"/>
    <property type="evidence" value="ECO:0007669"/>
    <property type="project" value="TreeGrafter"/>
</dbReference>
<dbReference type="GO" id="GO:0006689">
    <property type="term" value="P:ganglioside catabolic process"/>
    <property type="evidence" value="ECO:0007669"/>
    <property type="project" value="TreeGrafter"/>
</dbReference>
<dbReference type="SMART" id="SM00282">
    <property type="entry name" value="LamG"/>
    <property type="match status" value="1"/>
</dbReference>
<evidence type="ECO:0000256" key="1">
    <source>
        <dbReference type="ARBA" id="ARBA00000427"/>
    </source>
</evidence>
<dbReference type="Proteomes" id="UP000235122">
    <property type="component" value="Unassembled WGS sequence"/>
</dbReference>
<sequence>MCVADADASEEGGSSRPLIEMSEPYAQHAQGDGLDLSRYAKKLTSLDVGTIAVRFKTTQKSPSAALLSASYTKDPSTNLTLSVRNGHIYWEVRDQKSAPGGWLAKADAEDAGSVSDGVEHTAAITVSNDNTRIYLDGQQVFSTAARAFFSSLNRIDSLRLGANYDNSGRQWGFDGQISKVSIYGSPLSAQQIKAITGYPQPVFSTDKSAPIPSAVRRTADNQKLTLLYTVESKGTGNNELRLRRGQADVQILSLGGSLVFSQGGQKLEVPLNKGLKPGDTIAVAIDSDEIGLYLNGSYLTSRKMPARSLASIDNYAGEGARLRVYEGRLNTAQIQSLSSYQNPGEIALFDLGYEGAASYRIPAIIRTQSGTLIASADQRVPNAYDSPNDINLVVRRSSDNGKTWKPLQKLVDLPGEGKKAASVIDSSLVQDRKSGRITLLVDLYPGGVGQPNNGPGTGMGEDGSLLLRDGANGTFKYKAGRVLDSQGRATDYSIDALGNVRKKGRELNSIYDPAEKSKVTVEGLFMVPTAYLVEMHSDDDGVTWTTPRHINNQVKADWMKFIGTSPGSAMQVRGGKYDGRLIVPIYYSNSVATVYSSAVVYSDDGGENWRRSKSPNDGRHFKSTTIDSKTVHDRTASLHESAVVQTGENELTMYMRNLNPGRKIAVSRSQDGGVSWSEPEFKDETPDIFSLPAARSMSHGYESVLFANASAAQPYRGKGVLRVSLDGGASWHSSRTFQAGHYVYQSMAMLPNGNIGLLWEREWQGIYYTEIPAEWVTEYPVRSF</sequence>
<dbReference type="GO" id="GO:0009313">
    <property type="term" value="P:oligosaccharide catabolic process"/>
    <property type="evidence" value="ECO:0007669"/>
    <property type="project" value="TreeGrafter"/>
</dbReference>
<dbReference type="InterPro" id="IPR004124">
    <property type="entry name" value="Glyco_hydro_33_N"/>
</dbReference>
<evidence type="ECO:0000259" key="9">
    <source>
        <dbReference type="SMART" id="SM00282"/>
    </source>
</evidence>
<evidence type="ECO:0000256" key="3">
    <source>
        <dbReference type="ARBA" id="ARBA00012733"/>
    </source>
</evidence>
<evidence type="ECO:0000313" key="10">
    <source>
        <dbReference type="EMBL" id="PKY73556.1"/>
    </source>
</evidence>
<evidence type="ECO:0000256" key="2">
    <source>
        <dbReference type="ARBA" id="ARBA00009348"/>
    </source>
</evidence>
<protein>
    <recommendedName>
        <fullName evidence="3">exo-alpha-sialidase</fullName>
        <ecNumber evidence="3">3.2.1.18</ecNumber>
    </recommendedName>
</protein>
<dbReference type="InterPro" id="IPR036278">
    <property type="entry name" value="Sialidase_sf"/>
</dbReference>
<feature type="compositionally biased region" description="Basic and acidic residues" evidence="8">
    <location>
        <begin position="607"/>
        <end position="620"/>
    </location>
</feature>
<evidence type="ECO:0000256" key="7">
    <source>
        <dbReference type="ARBA" id="ARBA00023295"/>
    </source>
</evidence>
<dbReference type="InterPro" id="IPR011040">
    <property type="entry name" value="Sialidase"/>
</dbReference>
<dbReference type="PANTHER" id="PTHR10628:SF30">
    <property type="entry name" value="EXO-ALPHA-SIALIDASE"/>
    <property type="match status" value="1"/>
</dbReference>
<gene>
    <name evidence="10" type="ORF">CYJ19_01375</name>
</gene>
<keyword evidence="6" id="KW-0378">Hydrolase</keyword>
<comment type="similarity">
    <text evidence="2">Belongs to the glycosyl hydrolase 33 family.</text>
</comment>
<dbReference type="EMBL" id="PKKO01000001">
    <property type="protein sequence ID" value="PKY73556.1"/>
    <property type="molecule type" value="Genomic_DNA"/>
</dbReference>
<dbReference type="Gene3D" id="2.60.120.200">
    <property type="match status" value="1"/>
</dbReference>
<proteinExistence type="inferred from homology"/>
<evidence type="ECO:0000256" key="4">
    <source>
        <dbReference type="ARBA" id="ARBA00022729"/>
    </source>
</evidence>
<feature type="region of interest" description="Disordered" evidence="8">
    <location>
        <begin position="605"/>
        <end position="626"/>
    </location>
</feature>
<dbReference type="InterPro" id="IPR023364">
    <property type="entry name" value="Trans_sialidase_dom3"/>
</dbReference>
<dbReference type="GO" id="GO:0016020">
    <property type="term" value="C:membrane"/>
    <property type="evidence" value="ECO:0007669"/>
    <property type="project" value="TreeGrafter"/>
</dbReference>
<comment type="caution">
    <text evidence="10">The sequence shown here is derived from an EMBL/GenBank/DDBJ whole genome shotgun (WGS) entry which is preliminary data.</text>
</comment>
<dbReference type="SUPFAM" id="SSF49899">
    <property type="entry name" value="Concanavalin A-like lectins/glucanases"/>
    <property type="match status" value="1"/>
</dbReference>
<keyword evidence="11" id="KW-1185">Reference proteome</keyword>
<dbReference type="EC" id="3.2.1.18" evidence="3"/>
<feature type="domain" description="Laminin G" evidence="9">
    <location>
        <begin position="47"/>
        <end position="185"/>
    </location>
</feature>
<evidence type="ECO:0000313" key="11">
    <source>
        <dbReference type="Proteomes" id="UP000235122"/>
    </source>
</evidence>
<name>A0A2I1IR10_9ACTO</name>
<dbReference type="GO" id="GO:0004308">
    <property type="term" value="F:exo-alpha-sialidase activity"/>
    <property type="evidence" value="ECO:0007669"/>
    <property type="project" value="UniProtKB-EC"/>
</dbReference>
<organism evidence="10 11">
    <name type="scientific">Winkia neuii</name>
    <dbReference type="NCBI Taxonomy" id="33007"/>
    <lineage>
        <taxon>Bacteria</taxon>
        <taxon>Bacillati</taxon>
        <taxon>Actinomycetota</taxon>
        <taxon>Actinomycetes</taxon>
        <taxon>Actinomycetales</taxon>
        <taxon>Actinomycetaceae</taxon>
        <taxon>Winkia</taxon>
    </lineage>
</organism>
<dbReference type="AlphaFoldDB" id="A0A2I1IR10"/>
<evidence type="ECO:0000256" key="5">
    <source>
        <dbReference type="ARBA" id="ARBA00022737"/>
    </source>
</evidence>
<dbReference type="InterPro" id="IPR001791">
    <property type="entry name" value="Laminin_G"/>
</dbReference>
<dbReference type="InterPro" id="IPR013320">
    <property type="entry name" value="ConA-like_dom_sf"/>
</dbReference>
<comment type="catalytic activity">
    <reaction evidence="1">
        <text>Hydrolysis of alpha-(2-&gt;3)-, alpha-(2-&gt;6)-, alpha-(2-&gt;8)- glycosidic linkages of terminal sialic acid residues in oligosaccharides, glycoproteins, glycolipids, colominic acid and synthetic substrates.</text>
        <dbReference type="EC" id="3.2.1.18"/>
    </reaction>
</comment>
<dbReference type="CDD" id="cd15482">
    <property type="entry name" value="Sialidase_non-viral"/>
    <property type="match status" value="1"/>
</dbReference>
<keyword evidence="4" id="KW-0732">Signal</keyword>
<evidence type="ECO:0000256" key="6">
    <source>
        <dbReference type="ARBA" id="ARBA00022801"/>
    </source>
</evidence>
<dbReference type="STRING" id="33007.HMPREF3198_00916"/>
<evidence type="ECO:0000256" key="8">
    <source>
        <dbReference type="SAM" id="MobiDB-lite"/>
    </source>
</evidence>
<dbReference type="InterPro" id="IPR026856">
    <property type="entry name" value="Sialidase_fam"/>
</dbReference>
<dbReference type="Gene3D" id="2.120.10.10">
    <property type="match status" value="1"/>
</dbReference>